<dbReference type="PANTHER" id="PTHR33908:SF11">
    <property type="entry name" value="MEMBRANE PROTEIN"/>
    <property type="match status" value="1"/>
</dbReference>
<feature type="transmembrane region" description="Helical" evidence="8">
    <location>
        <begin position="148"/>
        <end position="179"/>
    </location>
</feature>
<keyword evidence="5 8" id="KW-0812">Transmembrane</keyword>
<keyword evidence="3" id="KW-0328">Glycosyltransferase</keyword>
<accession>A0A1F5H679</accession>
<dbReference type="Pfam" id="PF13231">
    <property type="entry name" value="PMT_2"/>
    <property type="match status" value="1"/>
</dbReference>
<evidence type="ECO:0000256" key="1">
    <source>
        <dbReference type="ARBA" id="ARBA00004651"/>
    </source>
</evidence>
<feature type="transmembrane region" description="Helical" evidence="8">
    <location>
        <begin position="257"/>
        <end position="281"/>
    </location>
</feature>
<comment type="subcellular location">
    <subcellularLocation>
        <location evidence="1">Cell membrane</location>
        <topology evidence="1">Multi-pass membrane protein</topology>
    </subcellularLocation>
</comment>
<evidence type="ECO:0000256" key="7">
    <source>
        <dbReference type="ARBA" id="ARBA00023136"/>
    </source>
</evidence>
<gene>
    <name evidence="10" type="ORF">A3B54_03235</name>
</gene>
<evidence type="ECO:0000256" key="2">
    <source>
        <dbReference type="ARBA" id="ARBA00022475"/>
    </source>
</evidence>
<evidence type="ECO:0000313" key="10">
    <source>
        <dbReference type="EMBL" id="OGD99676.1"/>
    </source>
</evidence>
<feature type="transmembrane region" description="Helical" evidence="8">
    <location>
        <begin position="287"/>
        <end position="307"/>
    </location>
</feature>
<feature type="transmembrane region" description="Helical" evidence="8">
    <location>
        <begin position="98"/>
        <end position="116"/>
    </location>
</feature>
<protein>
    <recommendedName>
        <fullName evidence="9">Glycosyltransferase RgtA/B/C/D-like domain-containing protein</fullName>
    </recommendedName>
</protein>
<keyword evidence="7 8" id="KW-0472">Membrane</keyword>
<dbReference type="EMBL" id="MFBT01000012">
    <property type="protein sequence ID" value="OGD99676.1"/>
    <property type="molecule type" value="Genomic_DNA"/>
</dbReference>
<feature type="transmembrane region" description="Helical" evidence="8">
    <location>
        <begin position="314"/>
        <end position="335"/>
    </location>
</feature>
<evidence type="ECO:0000313" key="11">
    <source>
        <dbReference type="Proteomes" id="UP000177039"/>
    </source>
</evidence>
<feature type="transmembrane region" description="Helical" evidence="8">
    <location>
        <begin position="341"/>
        <end position="359"/>
    </location>
</feature>
<proteinExistence type="predicted"/>
<dbReference type="AlphaFoldDB" id="A0A1F5H679"/>
<keyword evidence="6 8" id="KW-1133">Transmembrane helix</keyword>
<reference evidence="10 11" key="1">
    <citation type="journal article" date="2016" name="Nat. Commun.">
        <title>Thousands of microbial genomes shed light on interconnected biogeochemical processes in an aquifer system.</title>
        <authorList>
            <person name="Anantharaman K."/>
            <person name="Brown C.T."/>
            <person name="Hug L.A."/>
            <person name="Sharon I."/>
            <person name="Castelle C.J."/>
            <person name="Probst A.J."/>
            <person name="Thomas B.C."/>
            <person name="Singh A."/>
            <person name="Wilkins M.J."/>
            <person name="Karaoz U."/>
            <person name="Brodie E.L."/>
            <person name="Williams K.H."/>
            <person name="Hubbard S.S."/>
            <person name="Banfield J.F."/>
        </authorList>
    </citation>
    <scope>NUCLEOTIDE SEQUENCE [LARGE SCALE GENOMIC DNA]</scope>
</reference>
<evidence type="ECO:0000256" key="3">
    <source>
        <dbReference type="ARBA" id="ARBA00022676"/>
    </source>
</evidence>
<name>A0A1F5H679_9BACT</name>
<dbReference type="PANTHER" id="PTHR33908">
    <property type="entry name" value="MANNOSYLTRANSFERASE YKCB-RELATED"/>
    <property type="match status" value="1"/>
</dbReference>
<keyword evidence="2" id="KW-1003">Cell membrane</keyword>
<organism evidence="10 11">
    <name type="scientific">Candidatus Curtissbacteria bacterium RIFCSPLOWO2_01_FULL_42_50</name>
    <dbReference type="NCBI Taxonomy" id="1797730"/>
    <lineage>
        <taxon>Bacteria</taxon>
        <taxon>Candidatus Curtissiibacteriota</taxon>
    </lineage>
</organism>
<evidence type="ECO:0000256" key="6">
    <source>
        <dbReference type="ARBA" id="ARBA00022989"/>
    </source>
</evidence>
<dbReference type="GO" id="GO:0005886">
    <property type="term" value="C:plasma membrane"/>
    <property type="evidence" value="ECO:0007669"/>
    <property type="project" value="UniProtKB-SubCell"/>
</dbReference>
<dbReference type="InterPro" id="IPR038731">
    <property type="entry name" value="RgtA/B/C-like"/>
</dbReference>
<evidence type="ECO:0000256" key="4">
    <source>
        <dbReference type="ARBA" id="ARBA00022679"/>
    </source>
</evidence>
<feature type="transmembrane region" description="Helical" evidence="8">
    <location>
        <begin position="191"/>
        <end position="210"/>
    </location>
</feature>
<dbReference type="GO" id="GO:0016763">
    <property type="term" value="F:pentosyltransferase activity"/>
    <property type="evidence" value="ECO:0007669"/>
    <property type="project" value="TreeGrafter"/>
</dbReference>
<keyword evidence="4" id="KW-0808">Transferase</keyword>
<dbReference type="InterPro" id="IPR050297">
    <property type="entry name" value="LipidA_mod_glycosyltrf_83"/>
</dbReference>
<evidence type="ECO:0000256" key="5">
    <source>
        <dbReference type="ARBA" id="ARBA00022692"/>
    </source>
</evidence>
<dbReference type="GO" id="GO:0009103">
    <property type="term" value="P:lipopolysaccharide biosynthetic process"/>
    <property type="evidence" value="ECO:0007669"/>
    <property type="project" value="UniProtKB-ARBA"/>
</dbReference>
<comment type="caution">
    <text evidence="10">The sequence shown here is derived from an EMBL/GenBank/DDBJ whole genome shotgun (WGS) entry which is preliminary data.</text>
</comment>
<evidence type="ECO:0000259" key="9">
    <source>
        <dbReference type="Pfam" id="PF13231"/>
    </source>
</evidence>
<feature type="domain" description="Glycosyltransferase RgtA/B/C/D-like" evidence="9">
    <location>
        <begin position="50"/>
        <end position="208"/>
    </location>
</feature>
<dbReference type="Proteomes" id="UP000177039">
    <property type="component" value="Unassembled WGS sequence"/>
</dbReference>
<feature type="transmembrane region" description="Helical" evidence="8">
    <location>
        <begin position="122"/>
        <end position="141"/>
    </location>
</feature>
<evidence type="ECO:0000256" key="8">
    <source>
        <dbReference type="SAM" id="Phobius"/>
    </source>
</evidence>
<sequence length="477" mass="54338">MIWLILAISVVLRLIRLNQSLWLDEAINVNNAAALNLKSLIFNYSLGDFHPPLFHILLRGWILLFGTSEISARVPSLLLGTTTVLVTYLIAKKLFEKKTALVAATLLATAPLHIYYSQEARMYTLAAFLASLSVYFFISILKKDNLAFWIGFIVSTALMLYSDYLPYLLIPIYFFYLGINRKGIAKNTMRTFIPAFIIIFILLTPWLIILPKQFQVGLSAAAASPAWAQVVGTPDLKNLILVFVKFTIGRISHDNNLIYALLFLPPAAFTIFLFFLSLFRLSPLRSFLWYWFLGPVFLGYIVAYFIPVFAYFRFIFALPAFYLIWASAINTINWLPLTRTLLTLALAVNLISSSIYFITPKFQRENWRQATAFVHQNSNQKTVVLFESNASLAPFDYYDKGRVQAYGALSGFNADRQFVKESVAKLTQDKNKVFLFQYLSGITDPQGAVSAELFKQGFVNREVKDFYGVGFVYLFEK</sequence>